<dbReference type="InParanoid" id="A0A2H3CWA2"/>
<dbReference type="AlphaFoldDB" id="A0A2H3CWA2"/>
<sequence length="71" mass="7890">MTLGFSNATPVYLLCLITFVQGQSSTLSIAHVDSHPISSQALLSRRKTIRFLSDRPFQRLNSYQDENTGGC</sequence>
<feature type="signal peptide" evidence="1">
    <location>
        <begin position="1"/>
        <end position="22"/>
    </location>
</feature>
<keyword evidence="1" id="KW-0732">Signal</keyword>
<evidence type="ECO:0000313" key="2">
    <source>
        <dbReference type="EMBL" id="PBK86100.1"/>
    </source>
</evidence>
<evidence type="ECO:0000256" key="1">
    <source>
        <dbReference type="SAM" id="SignalP"/>
    </source>
</evidence>
<dbReference type="Proteomes" id="UP000217790">
    <property type="component" value="Unassembled WGS sequence"/>
</dbReference>
<gene>
    <name evidence="2" type="ORF">ARMGADRAFT_542537</name>
</gene>
<evidence type="ECO:0008006" key="4">
    <source>
        <dbReference type="Google" id="ProtNLM"/>
    </source>
</evidence>
<feature type="chain" id="PRO_5013608118" description="Secreted protein" evidence="1">
    <location>
        <begin position="23"/>
        <end position="71"/>
    </location>
</feature>
<protein>
    <recommendedName>
        <fullName evidence="4">Secreted protein</fullName>
    </recommendedName>
</protein>
<keyword evidence="3" id="KW-1185">Reference proteome</keyword>
<organism evidence="2 3">
    <name type="scientific">Armillaria gallica</name>
    <name type="common">Bulbous honey fungus</name>
    <name type="synonym">Armillaria bulbosa</name>
    <dbReference type="NCBI Taxonomy" id="47427"/>
    <lineage>
        <taxon>Eukaryota</taxon>
        <taxon>Fungi</taxon>
        <taxon>Dikarya</taxon>
        <taxon>Basidiomycota</taxon>
        <taxon>Agaricomycotina</taxon>
        <taxon>Agaricomycetes</taxon>
        <taxon>Agaricomycetidae</taxon>
        <taxon>Agaricales</taxon>
        <taxon>Marasmiineae</taxon>
        <taxon>Physalacriaceae</taxon>
        <taxon>Armillaria</taxon>
    </lineage>
</organism>
<dbReference type="EMBL" id="KZ293686">
    <property type="protein sequence ID" value="PBK86100.1"/>
    <property type="molecule type" value="Genomic_DNA"/>
</dbReference>
<proteinExistence type="predicted"/>
<reference evidence="3" key="1">
    <citation type="journal article" date="2017" name="Nat. Ecol. Evol.">
        <title>Genome expansion and lineage-specific genetic innovations in the forest pathogenic fungi Armillaria.</title>
        <authorList>
            <person name="Sipos G."/>
            <person name="Prasanna A.N."/>
            <person name="Walter M.C."/>
            <person name="O'Connor E."/>
            <person name="Balint B."/>
            <person name="Krizsan K."/>
            <person name="Kiss B."/>
            <person name="Hess J."/>
            <person name="Varga T."/>
            <person name="Slot J."/>
            <person name="Riley R."/>
            <person name="Boka B."/>
            <person name="Rigling D."/>
            <person name="Barry K."/>
            <person name="Lee J."/>
            <person name="Mihaltcheva S."/>
            <person name="LaButti K."/>
            <person name="Lipzen A."/>
            <person name="Waldron R."/>
            <person name="Moloney N.M."/>
            <person name="Sperisen C."/>
            <person name="Kredics L."/>
            <person name="Vagvoelgyi C."/>
            <person name="Patrignani A."/>
            <person name="Fitzpatrick D."/>
            <person name="Nagy I."/>
            <person name="Doyle S."/>
            <person name="Anderson J.B."/>
            <person name="Grigoriev I.V."/>
            <person name="Gueldener U."/>
            <person name="Muensterkoetter M."/>
            <person name="Nagy L.G."/>
        </authorList>
    </citation>
    <scope>NUCLEOTIDE SEQUENCE [LARGE SCALE GENOMIC DNA]</scope>
    <source>
        <strain evidence="3">Ar21-2</strain>
    </source>
</reference>
<name>A0A2H3CWA2_ARMGA</name>
<evidence type="ECO:0000313" key="3">
    <source>
        <dbReference type="Proteomes" id="UP000217790"/>
    </source>
</evidence>
<accession>A0A2H3CWA2</accession>